<dbReference type="Gene3D" id="3.30.450.20">
    <property type="entry name" value="PAS domain"/>
    <property type="match status" value="1"/>
</dbReference>
<dbReference type="Pfam" id="PF00072">
    <property type="entry name" value="Response_reg"/>
    <property type="match status" value="1"/>
</dbReference>
<dbReference type="NCBIfam" id="TIGR00229">
    <property type="entry name" value="sensory_box"/>
    <property type="match status" value="1"/>
</dbReference>
<dbReference type="PANTHER" id="PTHR45339">
    <property type="entry name" value="HYBRID SIGNAL TRANSDUCTION HISTIDINE KINASE J"/>
    <property type="match status" value="1"/>
</dbReference>
<dbReference type="SUPFAM" id="SSF55785">
    <property type="entry name" value="PYP-like sensor domain (PAS domain)"/>
    <property type="match status" value="1"/>
</dbReference>
<dbReference type="SUPFAM" id="SSF52172">
    <property type="entry name" value="CheY-like"/>
    <property type="match status" value="1"/>
</dbReference>
<dbReference type="RefSeq" id="WP_235659329.1">
    <property type="nucleotide sequence ID" value="NZ_UHIB01000001.1"/>
</dbReference>
<dbReference type="Pfam" id="PF13426">
    <property type="entry name" value="PAS_9"/>
    <property type="match status" value="1"/>
</dbReference>
<keyword evidence="2" id="KW-0902">Two-component regulatory system</keyword>
<dbReference type="Gene3D" id="3.40.50.2300">
    <property type="match status" value="1"/>
</dbReference>
<dbReference type="AlphaFoldDB" id="A0A0W0WI05"/>
<dbReference type="EMBL" id="LNYL01000001">
    <property type="protein sequence ID" value="KTD31962.1"/>
    <property type="molecule type" value="Genomic_DNA"/>
</dbReference>
<feature type="domain" description="Response regulatory" evidence="4">
    <location>
        <begin position="179"/>
        <end position="297"/>
    </location>
</feature>
<evidence type="ECO:0000259" key="4">
    <source>
        <dbReference type="PROSITE" id="PS50110"/>
    </source>
</evidence>
<evidence type="ECO:0000256" key="2">
    <source>
        <dbReference type="ARBA" id="ARBA00023012"/>
    </source>
</evidence>
<proteinExistence type="predicted"/>
<dbReference type="InterPro" id="IPR001789">
    <property type="entry name" value="Sig_transdc_resp-reg_receiver"/>
</dbReference>
<evidence type="ECO:0000313" key="6">
    <source>
        <dbReference type="EMBL" id="KTD31962.1"/>
    </source>
</evidence>
<dbReference type="InterPro" id="IPR000014">
    <property type="entry name" value="PAS"/>
</dbReference>
<feature type="domain" description="PAC" evidence="5">
    <location>
        <begin position="99"/>
        <end position="151"/>
    </location>
</feature>
<dbReference type="STRING" id="466.Lmac_0006"/>
<evidence type="ECO:0000256" key="3">
    <source>
        <dbReference type="PROSITE-ProRule" id="PRU00169"/>
    </source>
</evidence>
<accession>A0A0W0WI05</accession>
<feature type="modified residue" description="4-aspartylphosphate" evidence="3">
    <location>
        <position position="228"/>
    </location>
</feature>
<dbReference type="InterPro" id="IPR000700">
    <property type="entry name" value="PAS-assoc_C"/>
</dbReference>
<protein>
    <submittedName>
        <fullName evidence="6">Response regulator</fullName>
    </submittedName>
</protein>
<dbReference type="PROSITE" id="PS50113">
    <property type="entry name" value="PAC"/>
    <property type="match status" value="1"/>
</dbReference>
<dbReference type="InterPro" id="IPR035965">
    <property type="entry name" value="PAS-like_dom_sf"/>
</dbReference>
<dbReference type="Proteomes" id="UP000054908">
    <property type="component" value="Unassembled WGS sequence"/>
</dbReference>
<dbReference type="PROSITE" id="PS50110">
    <property type="entry name" value="RESPONSE_REGULATORY"/>
    <property type="match status" value="1"/>
</dbReference>
<evidence type="ECO:0000313" key="7">
    <source>
        <dbReference type="Proteomes" id="UP000054908"/>
    </source>
</evidence>
<keyword evidence="7" id="KW-1185">Reference proteome</keyword>
<dbReference type="PATRIC" id="fig|466.6.peg.6"/>
<organism evidence="6 7">
    <name type="scientific">Legionella maceachernii</name>
    <dbReference type="NCBI Taxonomy" id="466"/>
    <lineage>
        <taxon>Bacteria</taxon>
        <taxon>Pseudomonadati</taxon>
        <taxon>Pseudomonadota</taxon>
        <taxon>Gammaproteobacteria</taxon>
        <taxon>Legionellales</taxon>
        <taxon>Legionellaceae</taxon>
        <taxon>Legionella</taxon>
    </lineage>
</organism>
<dbReference type="PANTHER" id="PTHR45339:SF1">
    <property type="entry name" value="HYBRID SIGNAL TRANSDUCTION HISTIDINE KINASE J"/>
    <property type="match status" value="1"/>
</dbReference>
<dbReference type="CDD" id="cd17546">
    <property type="entry name" value="REC_hyHK_CKI1_RcsC-like"/>
    <property type="match status" value="1"/>
</dbReference>
<sequence>MCYIKVKWFIEKLMRDSIALQIYASAFSKMSELLYLLDKDGFLIDCSHNLLRFLGFDRIENNSIGAIYEMMRKEGLWTSQQIQNFQQHDIDVMLDGKSSTEEQAIINNSGSILYFEISRTPLADKSGNALGLLVVLRDLTKQKQLNTQLRSAKSQLRYSHKLNVSSSHAAINKQINALKILLIEDNVIAQKAEKTVLMSCRCMTDVVATPRQADEIFKPGKYDLVLMDLTLEEGDGYQLTATLRKREQGSNYRVPIIALTGHDPTVVGFNCEDAEMDGILRKPLTVEQANQLIQRYIRHVDVNVKGLREFKQ</sequence>
<name>A0A0W0WI05_9GAMM</name>
<dbReference type="GO" id="GO:0000160">
    <property type="term" value="P:phosphorelay signal transduction system"/>
    <property type="evidence" value="ECO:0007669"/>
    <property type="project" value="UniProtKB-KW"/>
</dbReference>
<comment type="caution">
    <text evidence="6">The sequence shown here is derived from an EMBL/GenBank/DDBJ whole genome shotgun (WGS) entry which is preliminary data.</text>
</comment>
<keyword evidence="1 3" id="KW-0597">Phosphoprotein</keyword>
<dbReference type="InterPro" id="IPR011006">
    <property type="entry name" value="CheY-like_superfamily"/>
</dbReference>
<gene>
    <name evidence="6" type="ORF">Lmac_0006</name>
</gene>
<evidence type="ECO:0000259" key="5">
    <source>
        <dbReference type="PROSITE" id="PS50113"/>
    </source>
</evidence>
<dbReference type="SMART" id="SM00448">
    <property type="entry name" value="REC"/>
    <property type="match status" value="1"/>
</dbReference>
<reference evidence="6 7" key="1">
    <citation type="submission" date="2015-11" db="EMBL/GenBank/DDBJ databases">
        <title>Genomic analysis of 38 Legionella species identifies large and diverse effector repertoires.</title>
        <authorList>
            <person name="Burstein D."/>
            <person name="Amaro F."/>
            <person name="Zusman T."/>
            <person name="Lifshitz Z."/>
            <person name="Cohen O."/>
            <person name="Gilbert J.A."/>
            <person name="Pupko T."/>
            <person name="Shuman H.A."/>
            <person name="Segal G."/>
        </authorList>
    </citation>
    <scope>NUCLEOTIDE SEQUENCE [LARGE SCALE GENOMIC DNA]</scope>
    <source>
        <strain evidence="6 7">PX-1-G2-E2</strain>
    </source>
</reference>
<evidence type="ECO:0000256" key="1">
    <source>
        <dbReference type="ARBA" id="ARBA00022553"/>
    </source>
</evidence>